<evidence type="ECO:0000313" key="4">
    <source>
        <dbReference type="Proteomes" id="UP001217089"/>
    </source>
</evidence>
<dbReference type="Proteomes" id="UP001217089">
    <property type="component" value="Unassembled WGS sequence"/>
</dbReference>
<gene>
    <name evidence="3" type="ORF">KUTeg_021244</name>
</gene>
<dbReference type="InterPro" id="IPR036249">
    <property type="entry name" value="Thioredoxin-like_sf"/>
</dbReference>
<dbReference type="EMBL" id="JARBDR010000918">
    <property type="protein sequence ID" value="KAJ8302257.1"/>
    <property type="molecule type" value="Genomic_DNA"/>
</dbReference>
<feature type="non-terminal residue" evidence="3">
    <location>
        <position position="110"/>
    </location>
</feature>
<name>A0ABQ9EAB0_TEGGR</name>
<dbReference type="SUPFAM" id="SSF52833">
    <property type="entry name" value="Thioredoxin-like"/>
    <property type="match status" value="1"/>
</dbReference>
<feature type="compositionally biased region" description="Polar residues" evidence="1">
    <location>
        <begin position="1"/>
        <end position="12"/>
    </location>
</feature>
<dbReference type="Gene3D" id="1.20.1050.10">
    <property type="match status" value="1"/>
</dbReference>
<dbReference type="SUPFAM" id="SSF47616">
    <property type="entry name" value="GST C-terminal domain-like"/>
    <property type="match status" value="1"/>
</dbReference>
<keyword evidence="4" id="KW-1185">Reference proteome</keyword>
<evidence type="ECO:0000313" key="3">
    <source>
        <dbReference type="EMBL" id="KAJ8302257.1"/>
    </source>
</evidence>
<feature type="region of interest" description="Disordered" evidence="1">
    <location>
        <begin position="1"/>
        <end position="32"/>
    </location>
</feature>
<proteinExistence type="predicted"/>
<feature type="compositionally biased region" description="Low complexity" evidence="1">
    <location>
        <begin position="13"/>
        <end position="24"/>
    </location>
</feature>
<evidence type="ECO:0000259" key="2">
    <source>
        <dbReference type="PROSITE" id="PS50404"/>
    </source>
</evidence>
<feature type="domain" description="GST N-terminal" evidence="2">
    <location>
        <begin position="29"/>
        <end position="105"/>
    </location>
</feature>
<dbReference type="InterPro" id="IPR004045">
    <property type="entry name" value="Glutathione_S-Trfase_N"/>
</dbReference>
<dbReference type="CDD" id="cd03039">
    <property type="entry name" value="GST_N_Sigma_like"/>
    <property type="match status" value="1"/>
</dbReference>
<dbReference type="PANTHER" id="PTHR11571:SF150">
    <property type="entry name" value="GLUTATHIONE S-TRANSFERASE"/>
    <property type="match status" value="1"/>
</dbReference>
<dbReference type="InterPro" id="IPR050213">
    <property type="entry name" value="GST_superfamily"/>
</dbReference>
<sequence length="110" mass="11822">MGCGSSNTASEQPSKSGGQPSGSAPSGGSGVKLTYFNARGRGELMRLLFALEGVKYEDNRIELSDWPKHKSGLYGKTPMEQAIGDMVVETAADIRTDMATIFFEKDEAKK</sequence>
<comment type="caution">
    <text evidence="3">The sequence shown here is derived from an EMBL/GenBank/DDBJ whole genome shotgun (WGS) entry which is preliminary data.</text>
</comment>
<reference evidence="3 4" key="1">
    <citation type="submission" date="2022-12" db="EMBL/GenBank/DDBJ databases">
        <title>Chromosome-level genome of Tegillarca granosa.</title>
        <authorList>
            <person name="Kim J."/>
        </authorList>
    </citation>
    <scope>NUCLEOTIDE SEQUENCE [LARGE SCALE GENOMIC DNA]</scope>
    <source>
        <strain evidence="3">Teg-2019</strain>
        <tissue evidence="3">Adductor muscle</tissue>
    </source>
</reference>
<dbReference type="Gene3D" id="1.20.1050.130">
    <property type="match status" value="1"/>
</dbReference>
<dbReference type="PROSITE" id="PS50404">
    <property type="entry name" value="GST_NTER"/>
    <property type="match status" value="1"/>
</dbReference>
<accession>A0ABQ9EAB0</accession>
<organism evidence="3 4">
    <name type="scientific">Tegillarca granosa</name>
    <name type="common">Malaysian cockle</name>
    <name type="synonym">Anadara granosa</name>
    <dbReference type="NCBI Taxonomy" id="220873"/>
    <lineage>
        <taxon>Eukaryota</taxon>
        <taxon>Metazoa</taxon>
        <taxon>Spiralia</taxon>
        <taxon>Lophotrochozoa</taxon>
        <taxon>Mollusca</taxon>
        <taxon>Bivalvia</taxon>
        <taxon>Autobranchia</taxon>
        <taxon>Pteriomorphia</taxon>
        <taxon>Arcoida</taxon>
        <taxon>Arcoidea</taxon>
        <taxon>Arcidae</taxon>
        <taxon>Tegillarca</taxon>
    </lineage>
</organism>
<protein>
    <recommendedName>
        <fullName evidence="2">GST N-terminal domain-containing protein</fullName>
    </recommendedName>
</protein>
<dbReference type="InterPro" id="IPR036282">
    <property type="entry name" value="Glutathione-S-Trfase_C_sf"/>
</dbReference>
<dbReference type="PANTHER" id="PTHR11571">
    <property type="entry name" value="GLUTATHIONE S-TRANSFERASE"/>
    <property type="match status" value="1"/>
</dbReference>
<evidence type="ECO:0000256" key="1">
    <source>
        <dbReference type="SAM" id="MobiDB-lite"/>
    </source>
</evidence>